<accession>A0ABP0G503</accession>
<proteinExistence type="predicted"/>
<evidence type="ECO:0000313" key="3">
    <source>
        <dbReference type="Proteomes" id="UP001642483"/>
    </source>
</evidence>
<comment type="caution">
    <text evidence="2">The sequence shown here is derived from an EMBL/GenBank/DDBJ whole genome shotgun (WGS) entry which is preliminary data.</text>
</comment>
<name>A0ABP0G503_CLALP</name>
<evidence type="ECO:0000256" key="1">
    <source>
        <dbReference type="SAM" id="MobiDB-lite"/>
    </source>
</evidence>
<evidence type="ECO:0000313" key="2">
    <source>
        <dbReference type="EMBL" id="CAK8685200.1"/>
    </source>
</evidence>
<dbReference type="EMBL" id="CAWYQH010000099">
    <property type="protein sequence ID" value="CAK8685200.1"/>
    <property type="molecule type" value="Genomic_DNA"/>
</dbReference>
<gene>
    <name evidence="2" type="ORF">CVLEPA_LOCUS16343</name>
</gene>
<organism evidence="2 3">
    <name type="scientific">Clavelina lepadiformis</name>
    <name type="common">Light-bulb sea squirt</name>
    <name type="synonym">Ascidia lepadiformis</name>
    <dbReference type="NCBI Taxonomy" id="159417"/>
    <lineage>
        <taxon>Eukaryota</taxon>
        <taxon>Metazoa</taxon>
        <taxon>Chordata</taxon>
        <taxon>Tunicata</taxon>
        <taxon>Ascidiacea</taxon>
        <taxon>Aplousobranchia</taxon>
        <taxon>Clavelinidae</taxon>
        <taxon>Clavelina</taxon>
    </lineage>
</organism>
<sequence>MVNRNLVSTLRLISDTEWIEDVYEHCCNVSWREAVTGWRSTGPYSACLPKNCGRKCRIKQSNNDDSRHGKCPLPFQWEDVARLSSNATKPAFIPKPTLQPTRGAKPVESRDRHKLKTLSVIHFNEVSSTSAPVKEELPVCCDNNEQGSGENKKLSLPYINVKEKKTESFQPHKELRKIVYKEATGLNNCKLRATHTDYFSQKLRSVSQQNSSRSQTPLASTVQRPTKIGLHDEVGGHPKKGKFEKKLPAVAEKGMYSNNVNKCSNTFKDSLHFHLRKKETNLPKIVLKTAGNVKIRCDIQSVMSSVCKGNLLPSKPEPFWTPFRYQSAARALKKNKYENAANSPSHFSVSSEKSRQHLWQNSDETLYRLESEKKISPLLPPVLRLGATWPEVNEKRRLKLSKKPSSNMTAITHGASKVGFNSNSINKLERSRMNLPLVVYNKLPR</sequence>
<reference evidence="2 3" key="1">
    <citation type="submission" date="2024-02" db="EMBL/GenBank/DDBJ databases">
        <authorList>
            <person name="Daric V."/>
            <person name="Darras S."/>
        </authorList>
    </citation>
    <scope>NUCLEOTIDE SEQUENCE [LARGE SCALE GENOMIC DNA]</scope>
</reference>
<keyword evidence="3" id="KW-1185">Reference proteome</keyword>
<dbReference type="Proteomes" id="UP001642483">
    <property type="component" value="Unassembled WGS sequence"/>
</dbReference>
<protein>
    <submittedName>
        <fullName evidence="2">Uncharacterized protein</fullName>
    </submittedName>
</protein>
<feature type="region of interest" description="Disordered" evidence="1">
    <location>
        <begin position="90"/>
        <end position="110"/>
    </location>
</feature>